<dbReference type="RefSeq" id="WP_107940811.1">
    <property type="nucleotide sequence ID" value="NZ_QANS01000005.1"/>
</dbReference>
<protein>
    <recommendedName>
        <fullName evidence="5">Short-chain dehydrogenase</fullName>
    </recommendedName>
</protein>
<dbReference type="PANTHER" id="PTHR24320">
    <property type="entry name" value="RETINOL DEHYDROGENASE"/>
    <property type="match status" value="1"/>
</dbReference>
<comment type="caution">
    <text evidence="3">The sequence shown here is derived from an EMBL/GenBank/DDBJ whole genome shotgun (WGS) entry which is preliminary data.</text>
</comment>
<dbReference type="Gene3D" id="3.40.50.720">
    <property type="entry name" value="NAD(P)-binding Rossmann-like Domain"/>
    <property type="match status" value="1"/>
</dbReference>
<dbReference type="OrthoDB" id="109589at2"/>
<dbReference type="Pfam" id="PF00106">
    <property type="entry name" value="adh_short"/>
    <property type="match status" value="1"/>
</dbReference>
<dbReference type="GO" id="GO:0016491">
    <property type="term" value="F:oxidoreductase activity"/>
    <property type="evidence" value="ECO:0007669"/>
    <property type="project" value="UniProtKB-KW"/>
</dbReference>
<comment type="similarity">
    <text evidence="1">Belongs to the short-chain dehydrogenases/reductases (SDR) family.</text>
</comment>
<evidence type="ECO:0000313" key="4">
    <source>
        <dbReference type="Proteomes" id="UP000244248"/>
    </source>
</evidence>
<accession>A0A2T5MCZ4</accession>
<evidence type="ECO:0000313" key="3">
    <source>
        <dbReference type="EMBL" id="PTU30440.1"/>
    </source>
</evidence>
<dbReference type="PRINTS" id="PR00081">
    <property type="entry name" value="GDHRDH"/>
</dbReference>
<dbReference type="InterPro" id="IPR036291">
    <property type="entry name" value="NAD(P)-bd_dom_sf"/>
</dbReference>
<dbReference type="NCBIfam" id="NF004846">
    <property type="entry name" value="PRK06197.1"/>
    <property type="match status" value="1"/>
</dbReference>
<proteinExistence type="inferred from homology"/>
<dbReference type="InterPro" id="IPR002347">
    <property type="entry name" value="SDR_fam"/>
</dbReference>
<dbReference type="AlphaFoldDB" id="A0A2T5MCZ4"/>
<name>A0A2T5MCZ4_9GAMM</name>
<dbReference type="Proteomes" id="UP000244248">
    <property type="component" value="Unassembled WGS sequence"/>
</dbReference>
<keyword evidence="2" id="KW-0560">Oxidoreductase</keyword>
<evidence type="ECO:0000256" key="2">
    <source>
        <dbReference type="ARBA" id="ARBA00023002"/>
    </source>
</evidence>
<sequence length="307" mass="32925">MNWTTSDIPDLSGKVALVTGGNSGIGYWTCLHLARMGAHVVLACRSMPRAQSAVADLLKAVPNGRFEILPLDLSDLASVRTAAATFRSKHDRLDMLCNNAGIALSPMERTKDGFESQLAANFLGHFALTGLLIDVIRATPNSRVAHVGSLAHRLGKLDFEDPNFQRRKYSPLSAYGQSKLSNVIFMLELQRRFERSNINSISVGAHPGMSGTNIGAALVENASPLKKRINAWIEAKILNSPERAAAPTLLAVTRPGVTGGSYFGPSGFMEIKGSPTPARLAAASQNESDASRLWALAEQLTGVSFLN</sequence>
<evidence type="ECO:0008006" key="5">
    <source>
        <dbReference type="Google" id="ProtNLM"/>
    </source>
</evidence>
<dbReference type="EMBL" id="QANS01000005">
    <property type="protein sequence ID" value="PTU30440.1"/>
    <property type="molecule type" value="Genomic_DNA"/>
</dbReference>
<dbReference type="CDD" id="cd05327">
    <property type="entry name" value="retinol-DH_like_SDR_c_like"/>
    <property type="match status" value="1"/>
</dbReference>
<dbReference type="SUPFAM" id="SSF51735">
    <property type="entry name" value="NAD(P)-binding Rossmann-fold domains"/>
    <property type="match status" value="1"/>
</dbReference>
<reference evidence="3 4" key="1">
    <citation type="submission" date="2018-04" db="EMBL/GenBank/DDBJ databases">
        <title>Novel species isolated from glacier.</title>
        <authorList>
            <person name="Liu Q."/>
            <person name="Xin Y.-H."/>
        </authorList>
    </citation>
    <scope>NUCLEOTIDE SEQUENCE [LARGE SCALE GENOMIC DNA]</scope>
    <source>
        <strain evidence="3 4">GT1R17</strain>
    </source>
</reference>
<evidence type="ECO:0000256" key="1">
    <source>
        <dbReference type="ARBA" id="ARBA00006484"/>
    </source>
</evidence>
<organism evidence="3 4">
    <name type="scientific">Stenotrophobium rhamnosiphilum</name>
    <dbReference type="NCBI Taxonomy" id="2029166"/>
    <lineage>
        <taxon>Bacteria</taxon>
        <taxon>Pseudomonadati</taxon>
        <taxon>Pseudomonadota</taxon>
        <taxon>Gammaproteobacteria</taxon>
        <taxon>Nevskiales</taxon>
        <taxon>Nevskiaceae</taxon>
        <taxon>Stenotrophobium</taxon>
    </lineage>
</organism>
<gene>
    <name evidence="3" type="ORF">CJD38_13025</name>
</gene>
<dbReference type="PANTHER" id="PTHR24320:SF148">
    <property type="entry name" value="NAD(P)-BINDING ROSSMANN-FOLD SUPERFAMILY PROTEIN"/>
    <property type="match status" value="1"/>
</dbReference>
<keyword evidence="4" id="KW-1185">Reference proteome</keyword>